<proteinExistence type="inferred from homology"/>
<feature type="domain" description="THIF-type NAD/FAD binding fold" evidence="8">
    <location>
        <begin position="47"/>
        <end position="401"/>
    </location>
</feature>
<comment type="pathway">
    <text evidence="2">Protein modification; protein sumoylation.</text>
</comment>
<keyword evidence="5" id="KW-0539">Nucleus</keyword>
<evidence type="ECO:0000256" key="5">
    <source>
        <dbReference type="ARBA" id="ARBA00023242"/>
    </source>
</evidence>
<evidence type="ECO:0000256" key="7">
    <source>
        <dbReference type="SAM" id="MobiDB-lite"/>
    </source>
</evidence>
<dbReference type="SUPFAM" id="SSF69572">
    <property type="entry name" value="Activating enzymes of the ubiquitin-like proteins"/>
    <property type="match status" value="1"/>
</dbReference>
<dbReference type="InterPro" id="IPR035985">
    <property type="entry name" value="Ubiquitin-activating_enz"/>
</dbReference>
<dbReference type="GO" id="GO:0005737">
    <property type="term" value="C:cytoplasm"/>
    <property type="evidence" value="ECO:0007669"/>
    <property type="project" value="TreeGrafter"/>
</dbReference>
<dbReference type="CDD" id="cd01492">
    <property type="entry name" value="Aos1_SUMO"/>
    <property type="match status" value="1"/>
</dbReference>
<feature type="compositionally biased region" description="Polar residues" evidence="7">
    <location>
        <begin position="1"/>
        <end position="26"/>
    </location>
</feature>
<dbReference type="PANTHER" id="PTHR10953:SF162">
    <property type="entry name" value="SUMO-ACTIVATING ENZYME SUBUNIT 1"/>
    <property type="match status" value="1"/>
</dbReference>
<dbReference type="GO" id="GO:0019948">
    <property type="term" value="F:SUMO activating enzyme activity"/>
    <property type="evidence" value="ECO:0007669"/>
    <property type="project" value="TreeGrafter"/>
</dbReference>
<evidence type="ECO:0000256" key="2">
    <source>
        <dbReference type="ARBA" id="ARBA00004718"/>
    </source>
</evidence>
<comment type="subcellular location">
    <subcellularLocation>
        <location evidence="1">Nucleus</location>
    </subcellularLocation>
</comment>
<comment type="similarity">
    <text evidence="3">Belongs to the ubiquitin-activating E1 family.</text>
</comment>
<evidence type="ECO:0000256" key="6">
    <source>
        <dbReference type="ARBA" id="ARBA00044354"/>
    </source>
</evidence>
<dbReference type="Gene3D" id="3.40.50.720">
    <property type="entry name" value="NAD(P)-binding Rossmann-like Domain"/>
    <property type="match status" value="1"/>
</dbReference>
<keyword evidence="10" id="KW-1185">Reference proteome</keyword>
<dbReference type="PANTHER" id="PTHR10953">
    <property type="entry name" value="UBIQUITIN-ACTIVATING ENZYME E1"/>
    <property type="match status" value="1"/>
</dbReference>
<comment type="caution">
    <text evidence="9">The sequence shown here is derived from an EMBL/GenBank/DDBJ whole genome shotgun (WGS) entry which is preliminary data.</text>
</comment>
<dbReference type="AlphaFoldDB" id="A0AAN7CZC0"/>
<name>A0AAN7CZC0_9PEZI</name>
<dbReference type="Proteomes" id="UP001303647">
    <property type="component" value="Unassembled WGS sequence"/>
</dbReference>
<keyword evidence="4" id="KW-0833">Ubl conjugation pathway</keyword>
<evidence type="ECO:0000313" key="10">
    <source>
        <dbReference type="Proteomes" id="UP001303647"/>
    </source>
</evidence>
<dbReference type="InterPro" id="IPR045886">
    <property type="entry name" value="ThiF/MoeB/HesA"/>
</dbReference>
<organism evidence="9 10">
    <name type="scientific">Corynascus novoguineensis</name>
    <dbReference type="NCBI Taxonomy" id="1126955"/>
    <lineage>
        <taxon>Eukaryota</taxon>
        <taxon>Fungi</taxon>
        <taxon>Dikarya</taxon>
        <taxon>Ascomycota</taxon>
        <taxon>Pezizomycotina</taxon>
        <taxon>Sordariomycetes</taxon>
        <taxon>Sordariomycetidae</taxon>
        <taxon>Sordariales</taxon>
        <taxon>Chaetomiaceae</taxon>
        <taxon>Corynascus</taxon>
    </lineage>
</organism>
<evidence type="ECO:0000259" key="8">
    <source>
        <dbReference type="Pfam" id="PF00899"/>
    </source>
</evidence>
<dbReference type="GO" id="GO:0016925">
    <property type="term" value="P:protein sumoylation"/>
    <property type="evidence" value="ECO:0007669"/>
    <property type="project" value="TreeGrafter"/>
</dbReference>
<evidence type="ECO:0000256" key="4">
    <source>
        <dbReference type="ARBA" id="ARBA00022786"/>
    </source>
</evidence>
<reference evidence="9" key="2">
    <citation type="submission" date="2023-05" db="EMBL/GenBank/DDBJ databases">
        <authorList>
            <consortium name="Lawrence Berkeley National Laboratory"/>
            <person name="Steindorff A."/>
            <person name="Hensen N."/>
            <person name="Bonometti L."/>
            <person name="Westerberg I."/>
            <person name="Brannstrom I.O."/>
            <person name="Guillou S."/>
            <person name="Cros-Aarteil S."/>
            <person name="Calhoun S."/>
            <person name="Haridas S."/>
            <person name="Kuo A."/>
            <person name="Mondo S."/>
            <person name="Pangilinan J."/>
            <person name="Riley R."/>
            <person name="Labutti K."/>
            <person name="Andreopoulos B."/>
            <person name="Lipzen A."/>
            <person name="Chen C."/>
            <person name="Yanf M."/>
            <person name="Daum C."/>
            <person name="Ng V."/>
            <person name="Clum A."/>
            <person name="Ohm R."/>
            <person name="Martin F."/>
            <person name="Silar P."/>
            <person name="Natvig D."/>
            <person name="Lalanne C."/>
            <person name="Gautier V."/>
            <person name="Ament-Velasquez S.L."/>
            <person name="Kruys A."/>
            <person name="Hutchinson M.I."/>
            <person name="Powell A.J."/>
            <person name="Barry K."/>
            <person name="Miller A.N."/>
            <person name="Grigoriev I.V."/>
            <person name="Debuchy R."/>
            <person name="Gladieux P."/>
            <person name="Thoren M.H."/>
            <person name="Johannesson H."/>
        </authorList>
    </citation>
    <scope>NUCLEOTIDE SEQUENCE</scope>
    <source>
        <strain evidence="9">CBS 359.72</strain>
    </source>
</reference>
<accession>A0AAN7CZC0</accession>
<reference evidence="9" key="1">
    <citation type="journal article" date="2023" name="Mol. Phylogenet. Evol.">
        <title>Genome-scale phylogeny and comparative genomics of the fungal order Sordariales.</title>
        <authorList>
            <person name="Hensen N."/>
            <person name="Bonometti L."/>
            <person name="Westerberg I."/>
            <person name="Brannstrom I.O."/>
            <person name="Guillou S."/>
            <person name="Cros-Aarteil S."/>
            <person name="Calhoun S."/>
            <person name="Haridas S."/>
            <person name="Kuo A."/>
            <person name="Mondo S."/>
            <person name="Pangilinan J."/>
            <person name="Riley R."/>
            <person name="LaButti K."/>
            <person name="Andreopoulos B."/>
            <person name="Lipzen A."/>
            <person name="Chen C."/>
            <person name="Yan M."/>
            <person name="Daum C."/>
            <person name="Ng V."/>
            <person name="Clum A."/>
            <person name="Steindorff A."/>
            <person name="Ohm R.A."/>
            <person name="Martin F."/>
            <person name="Silar P."/>
            <person name="Natvig D.O."/>
            <person name="Lalanne C."/>
            <person name="Gautier V."/>
            <person name="Ament-Velasquez S.L."/>
            <person name="Kruys A."/>
            <person name="Hutchinson M.I."/>
            <person name="Powell A.J."/>
            <person name="Barry K."/>
            <person name="Miller A.N."/>
            <person name="Grigoriev I.V."/>
            <person name="Debuchy R."/>
            <person name="Gladieux P."/>
            <person name="Hiltunen Thoren M."/>
            <person name="Johannesson H."/>
        </authorList>
    </citation>
    <scope>NUCLEOTIDE SEQUENCE</scope>
    <source>
        <strain evidence="9">CBS 359.72</strain>
    </source>
</reference>
<dbReference type="EMBL" id="MU857618">
    <property type="protein sequence ID" value="KAK4249867.1"/>
    <property type="molecule type" value="Genomic_DNA"/>
</dbReference>
<feature type="region of interest" description="Disordered" evidence="7">
    <location>
        <begin position="440"/>
        <end position="474"/>
    </location>
</feature>
<gene>
    <name evidence="9" type="ORF">C7999DRAFT_29541</name>
</gene>
<evidence type="ECO:0000313" key="9">
    <source>
        <dbReference type="EMBL" id="KAK4249867.1"/>
    </source>
</evidence>
<evidence type="ECO:0000256" key="1">
    <source>
        <dbReference type="ARBA" id="ARBA00004123"/>
    </source>
</evidence>
<sequence>MDQQAQASDPVSNTGAEPNAAQTSHPESIGSVPVPANGISADEIALYDRQIRLWGMKAQEKIRNANILIITMKALGNEVAKNLVLAGIGSLTILDPEPVTAADLGAQFLLAGDPAPIGTNRAAAASAALQRLNPRVQIHVDTVDVRLKPPSFFAPFDIIIATDLDSPTLNIINTATRLNSRPFYAANSHGLYGFIFADLIEHTFVITRAKSNLPTAVGPETRTRSVLAVTPSPSNDKEELVTKRELYSTWYLASGASQLPAEIQRSPRRRRAVTPLLSCFRAMWEFTALHDGLPPQTDNHAHLAEFTRLCQEQHRALGLPAETLRSEVLRAFLQHISSSPSPASSSSPTAAAAATATTTAASSTSEVSPAAAVLGGQLAQDVINVLGRTQQPVQNFVIFDGDALEAGVYALHPQGELGRALLVSAAATAAPPPVVAEGEVPSPSLVGGGAEVGEAGANFPTIPGPDGVPVQNPS</sequence>
<feature type="region of interest" description="Disordered" evidence="7">
    <location>
        <begin position="1"/>
        <end position="34"/>
    </location>
</feature>
<dbReference type="InterPro" id="IPR000594">
    <property type="entry name" value="ThiF_NAD_FAD-bd"/>
</dbReference>
<dbReference type="Pfam" id="PF00899">
    <property type="entry name" value="ThiF"/>
    <property type="match status" value="1"/>
</dbReference>
<protein>
    <recommendedName>
        <fullName evidence="6">Ubiquitin-like 1-activating enzyme E1A</fullName>
    </recommendedName>
</protein>
<dbReference type="PRINTS" id="PR01849">
    <property type="entry name" value="UBIQUITINACT"/>
</dbReference>
<dbReference type="InterPro" id="IPR000011">
    <property type="entry name" value="UBQ/SUMO-activ_enz_E1-like"/>
</dbReference>
<dbReference type="GO" id="GO:0031510">
    <property type="term" value="C:SUMO activating enzyme complex"/>
    <property type="evidence" value="ECO:0007669"/>
    <property type="project" value="TreeGrafter"/>
</dbReference>
<evidence type="ECO:0000256" key="3">
    <source>
        <dbReference type="ARBA" id="ARBA00005673"/>
    </source>
</evidence>